<feature type="domain" description="DUF6922" evidence="1">
    <location>
        <begin position="7"/>
        <end position="56"/>
    </location>
</feature>
<comment type="caution">
    <text evidence="2">The sequence shown here is derived from an EMBL/GenBank/DDBJ whole genome shotgun (WGS) entry which is preliminary data.</text>
</comment>
<dbReference type="InterPro" id="IPR053830">
    <property type="entry name" value="DUF6922"/>
</dbReference>
<dbReference type="Pfam" id="PF21956">
    <property type="entry name" value="DUF6922"/>
    <property type="match status" value="1"/>
</dbReference>
<sequence length="96" mass="11310">MPVPKFLQSCFASYDVEKLDSRKDKKLIITEILNKGVDRDVNWLYRTYSKEDIKGAVEKPTRGMWLKTTYNYWLKILGVDLPVNKFQEAIIDLNPR</sequence>
<proteinExistence type="predicted"/>
<accession>A0A1F8BZP0</accession>
<gene>
    <name evidence="2" type="ORF">A2975_02390</name>
</gene>
<evidence type="ECO:0000313" key="2">
    <source>
        <dbReference type="EMBL" id="OGM69350.1"/>
    </source>
</evidence>
<dbReference type="AlphaFoldDB" id="A0A1F8BZP0"/>
<protein>
    <recommendedName>
        <fullName evidence="1">DUF6922 domain-containing protein</fullName>
    </recommendedName>
</protein>
<reference evidence="2 3" key="1">
    <citation type="journal article" date="2016" name="Nat. Commun.">
        <title>Thousands of microbial genomes shed light on interconnected biogeochemical processes in an aquifer system.</title>
        <authorList>
            <person name="Anantharaman K."/>
            <person name="Brown C.T."/>
            <person name="Hug L.A."/>
            <person name="Sharon I."/>
            <person name="Castelle C.J."/>
            <person name="Probst A.J."/>
            <person name="Thomas B.C."/>
            <person name="Singh A."/>
            <person name="Wilkins M.J."/>
            <person name="Karaoz U."/>
            <person name="Brodie E.L."/>
            <person name="Williams K.H."/>
            <person name="Hubbard S.S."/>
            <person name="Banfield J.F."/>
        </authorList>
    </citation>
    <scope>NUCLEOTIDE SEQUENCE [LARGE SCALE GENOMIC DNA]</scope>
</reference>
<dbReference type="EMBL" id="MGHL01000012">
    <property type="protein sequence ID" value="OGM69350.1"/>
    <property type="molecule type" value="Genomic_DNA"/>
</dbReference>
<organism evidence="2 3">
    <name type="scientific">Candidatus Woesebacteria bacterium RIFCSPLOWO2_01_FULL_44_14</name>
    <dbReference type="NCBI Taxonomy" id="1802525"/>
    <lineage>
        <taxon>Bacteria</taxon>
        <taxon>Candidatus Woeseibacteriota</taxon>
    </lineage>
</organism>
<dbReference type="Proteomes" id="UP000178429">
    <property type="component" value="Unassembled WGS sequence"/>
</dbReference>
<name>A0A1F8BZP0_9BACT</name>
<evidence type="ECO:0000313" key="3">
    <source>
        <dbReference type="Proteomes" id="UP000178429"/>
    </source>
</evidence>
<evidence type="ECO:0000259" key="1">
    <source>
        <dbReference type="Pfam" id="PF21956"/>
    </source>
</evidence>